<dbReference type="InterPro" id="IPR038538">
    <property type="entry name" value="MTERF_sf"/>
</dbReference>
<dbReference type="SMART" id="SM00733">
    <property type="entry name" value="Mterf"/>
    <property type="match status" value="7"/>
</dbReference>
<comment type="similarity">
    <text evidence="1">Belongs to the mTERF family.</text>
</comment>
<keyword evidence="2" id="KW-0804">Transcription</keyword>
<evidence type="ECO:0000256" key="2">
    <source>
        <dbReference type="ARBA" id="ARBA00022472"/>
    </source>
</evidence>
<organism evidence="4 5">
    <name type="scientific">Acacia crassicarpa</name>
    <name type="common">northern wattle</name>
    <dbReference type="NCBI Taxonomy" id="499986"/>
    <lineage>
        <taxon>Eukaryota</taxon>
        <taxon>Viridiplantae</taxon>
        <taxon>Streptophyta</taxon>
        <taxon>Embryophyta</taxon>
        <taxon>Tracheophyta</taxon>
        <taxon>Spermatophyta</taxon>
        <taxon>Magnoliopsida</taxon>
        <taxon>eudicotyledons</taxon>
        <taxon>Gunneridae</taxon>
        <taxon>Pentapetalae</taxon>
        <taxon>rosids</taxon>
        <taxon>fabids</taxon>
        <taxon>Fabales</taxon>
        <taxon>Fabaceae</taxon>
        <taxon>Caesalpinioideae</taxon>
        <taxon>mimosoid clade</taxon>
        <taxon>Acacieae</taxon>
        <taxon>Acacia</taxon>
    </lineage>
</organism>
<gene>
    <name evidence="4" type="ORF">QN277_015607</name>
</gene>
<dbReference type="Pfam" id="PF02536">
    <property type="entry name" value="mTERF"/>
    <property type="match status" value="1"/>
</dbReference>
<dbReference type="AlphaFoldDB" id="A0AAE1MRC8"/>
<name>A0AAE1MRC8_9FABA</name>
<evidence type="ECO:0000313" key="4">
    <source>
        <dbReference type="EMBL" id="KAK4277642.1"/>
    </source>
</evidence>
<dbReference type="GO" id="GO:0006353">
    <property type="term" value="P:DNA-templated transcription termination"/>
    <property type="evidence" value="ECO:0007669"/>
    <property type="project" value="UniProtKB-KW"/>
</dbReference>
<keyword evidence="2" id="KW-0806">Transcription termination</keyword>
<reference evidence="4" key="1">
    <citation type="submission" date="2023-10" db="EMBL/GenBank/DDBJ databases">
        <title>Chromosome-level genome of the transformable northern wattle, Acacia crassicarpa.</title>
        <authorList>
            <person name="Massaro I."/>
            <person name="Sinha N.R."/>
            <person name="Poethig S."/>
            <person name="Leichty A.R."/>
        </authorList>
    </citation>
    <scope>NUCLEOTIDE SEQUENCE</scope>
    <source>
        <strain evidence="4">Acra3RX</strain>
        <tissue evidence="4">Leaf</tissue>
    </source>
</reference>
<comment type="caution">
    <text evidence="4">The sequence shown here is derived from an EMBL/GenBank/DDBJ whole genome shotgun (WGS) entry which is preliminary data.</text>
</comment>
<dbReference type="InterPro" id="IPR003690">
    <property type="entry name" value="MTERF"/>
</dbReference>
<keyword evidence="3" id="KW-0809">Transit peptide</keyword>
<dbReference type="PANTHER" id="PTHR13068:SF135">
    <property type="entry name" value="TRANSCRIPTION TERMINATION FACTOR MTERF8, CHLOROPLASTIC"/>
    <property type="match status" value="1"/>
</dbReference>
<dbReference type="EMBL" id="JAWXYG010000003">
    <property type="protein sequence ID" value="KAK4277642.1"/>
    <property type="molecule type" value="Genomic_DNA"/>
</dbReference>
<sequence>MIILSNEPRVFPKVVSQYRSLALDCSPHSIYTLLLSFSCSATSMASHLCPVTLSPAPQISLHPVSAYYRRGLFSAARFNEPSRGTLILLFSNKFFGPTMSTFSKFSCSNSLTNPLVETGVLFSVFQEIGLGYEETQMLFANHPDLAIISLDTLRHRVRSLQSFVGFDRLALLNLVVKRPNVLAATEVDDLICFLRDEFEGQINQAQIKRLLSNTEPRFFVGFDQKVKLLLNRGIPREKIIHVLNNVNLTKALCYRSVDEINRTIDFLDPFDGINLIIRRPAIINYDLDNQLIPRTKFLTELSGGDVDSTGKVLRKLPAILSYRVEHVEGHVEFLRSFAGLNDREIFRIIMVFPSIVSASRERKLRPRIEFLKDCGLNSDEIFKFLIKAPLFLGHSFHENIAYKLVFLVKIGYEYRTKDLAMAIGSTTRISCENLQKVIDLFLSYGLSCEDIVVMSKKHPQVLQYNHTSLGKKMKYLIEEMDRDIDELLAFPAFLGYKLDDRIKQRFEEKISKRGTRMSLNKLLTVSSERFARKGKKASEKLMQ</sequence>
<dbReference type="Proteomes" id="UP001293593">
    <property type="component" value="Unassembled WGS sequence"/>
</dbReference>
<accession>A0AAE1MRC8</accession>
<evidence type="ECO:0000256" key="1">
    <source>
        <dbReference type="ARBA" id="ARBA00007692"/>
    </source>
</evidence>
<dbReference type="PANTHER" id="PTHR13068">
    <property type="entry name" value="CGI-12 PROTEIN-RELATED"/>
    <property type="match status" value="1"/>
</dbReference>
<proteinExistence type="inferred from homology"/>
<evidence type="ECO:0008006" key="6">
    <source>
        <dbReference type="Google" id="ProtNLM"/>
    </source>
</evidence>
<evidence type="ECO:0000256" key="3">
    <source>
        <dbReference type="ARBA" id="ARBA00022946"/>
    </source>
</evidence>
<evidence type="ECO:0000313" key="5">
    <source>
        <dbReference type="Proteomes" id="UP001293593"/>
    </source>
</evidence>
<protein>
    <recommendedName>
        <fullName evidence="6">Transcription termination factor MTERF8, chloroplastic</fullName>
    </recommendedName>
</protein>
<keyword evidence="5" id="KW-1185">Reference proteome</keyword>
<keyword evidence="2" id="KW-0805">Transcription regulation</keyword>
<dbReference type="Gene3D" id="1.25.70.10">
    <property type="entry name" value="Transcription termination factor 3, mitochondrial"/>
    <property type="match status" value="2"/>
</dbReference>
<dbReference type="GO" id="GO:0003676">
    <property type="term" value="F:nucleic acid binding"/>
    <property type="evidence" value="ECO:0007669"/>
    <property type="project" value="InterPro"/>
</dbReference>